<dbReference type="RefSeq" id="WP_102996467.1">
    <property type="nucleotide sequence ID" value="NZ_CP025938.1"/>
</dbReference>
<dbReference type="EMBL" id="CP025938">
    <property type="protein sequence ID" value="AUS06520.1"/>
    <property type="molecule type" value="Genomic_DNA"/>
</dbReference>
<evidence type="ECO:0000313" key="3">
    <source>
        <dbReference type="Proteomes" id="UP000236592"/>
    </source>
</evidence>
<accession>A0A2I7SKW9</accession>
<feature type="chain" id="PRO_5014475772" description="Carboxypeptidase-like regulatory domain-containing protein" evidence="1">
    <location>
        <begin position="23"/>
        <end position="258"/>
    </location>
</feature>
<gene>
    <name evidence="2" type="ORF">C1A40_14205</name>
</gene>
<reference evidence="3" key="1">
    <citation type="submission" date="2018-01" db="EMBL/GenBank/DDBJ databases">
        <title>Complete genome of Tamlana sp. UJ94.</title>
        <authorList>
            <person name="Jung J."/>
            <person name="Chung D."/>
            <person name="Bae S.S."/>
            <person name="Baek K."/>
        </authorList>
    </citation>
    <scope>NUCLEOTIDE SEQUENCE [LARGE SCALE GENOMIC DNA]</scope>
    <source>
        <strain evidence="3">UJ94</strain>
    </source>
</reference>
<evidence type="ECO:0000313" key="2">
    <source>
        <dbReference type="EMBL" id="AUS06520.1"/>
    </source>
</evidence>
<dbReference type="OrthoDB" id="1427655at2"/>
<dbReference type="AlphaFoldDB" id="A0A2I7SKW9"/>
<proteinExistence type="predicted"/>
<organism evidence="2 3">
    <name type="scientific">Pseudotamlana carrageenivorans</name>
    <dbReference type="NCBI Taxonomy" id="2069432"/>
    <lineage>
        <taxon>Bacteria</taxon>
        <taxon>Pseudomonadati</taxon>
        <taxon>Bacteroidota</taxon>
        <taxon>Flavobacteriia</taxon>
        <taxon>Flavobacteriales</taxon>
        <taxon>Flavobacteriaceae</taxon>
        <taxon>Pseudotamlana</taxon>
    </lineage>
</organism>
<dbReference type="Proteomes" id="UP000236592">
    <property type="component" value="Chromosome"/>
</dbReference>
<sequence length="258" mass="29909">MNIRKKISFLIFVLAFQLNNYAQSETFIKGQIVGEIENKENIYIYNKRSNNFTLSDTKGSFTSLVRLNDTLIFSGIQFGEKKIIIDKLKISSKKIIVELIEVIYELDEISLEKNMTGSLILDLKKVKDNSSKVNAVSLKLPYANTPKKTPFEFKIYTLSDNMGPINNFINKVSGRSKKNKKLQTIFKKDNQSKEVFSSYSKFIYTDVLNIPKDEIDTFIIYCEDDDEFWKVIKLNDKIKILNFIISKAKAYKKRIISK</sequence>
<evidence type="ECO:0000256" key="1">
    <source>
        <dbReference type="SAM" id="SignalP"/>
    </source>
</evidence>
<keyword evidence="1" id="KW-0732">Signal</keyword>
<dbReference type="KEGG" id="taj:C1A40_14205"/>
<evidence type="ECO:0008006" key="4">
    <source>
        <dbReference type="Google" id="ProtNLM"/>
    </source>
</evidence>
<name>A0A2I7SKW9_9FLAO</name>
<keyword evidence="3" id="KW-1185">Reference proteome</keyword>
<protein>
    <recommendedName>
        <fullName evidence="4">Carboxypeptidase-like regulatory domain-containing protein</fullName>
    </recommendedName>
</protein>
<feature type="signal peptide" evidence="1">
    <location>
        <begin position="1"/>
        <end position="22"/>
    </location>
</feature>